<dbReference type="Proteomes" id="UP001295423">
    <property type="component" value="Unassembled WGS sequence"/>
</dbReference>
<dbReference type="AlphaFoldDB" id="A0AAD2FGY9"/>
<comment type="caution">
    <text evidence="2">The sequence shown here is derived from an EMBL/GenBank/DDBJ whole genome shotgun (WGS) entry which is preliminary data.</text>
</comment>
<accession>A0AAD2FGY9</accession>
<name>A0AAD2FGY9_9STRA</name>
<evidence type="ECO:0000256" key="1">
    <source>
        <dbReference type="SAM" id="MobiDB-lite"/>
    </source>
</evidence>
<dbReference type="EMBL" id="CAKOGP040000113">
    <property type="protein sequence ID" value="CAJ1930927.1"/>
    <property type="molecule type" value="Genomic_DNA"/>
</dbReference>
<feature type="compositionally biased region" description="Basic residues" evidence="1">
    <location>
        <begin position="110"/>
        <end position="120"/>
    </location>
</feature>
<evidence type="ECO:0000313" key="3">
    <source>
        <dbReference type="Proteomes" id="UP001295423"/>
    </source>
</evidence>
<proteinExistence type="predicted"/>
<protein>
    <submittedName>
        <fullName evidence="2">Uncharacterized protein</fullName>
    </submittedName>
</protein>
<evidence type="ECO:0000313" key="2">
    <source>
        <dbReference type="EMBL" id="CAJ1930927.1"/>
    </source>
</evidence>
<keyword evidence="3" id="KW-1185">Reference proteome</keyword>
<organism evidence="2 3">
    <name type="scientific">Cylindrotheca closterium</name>
    <dbReference type="NCBI Taxonomy" id="2856"/>
    <lineage>
        <taxon>Eukaryota</taxon>
        <taxon>Sar</taxon>
        <taxon>Stramenopiles</taxon>
        <taxon>Ochrophyta</taxon>
        <taxon>Bacillariophyta</taxon>
        <taxon>Bacillariophyceae</taxon>
        <taxon>Bacillariophycidae</taxon>
        <taxon>Bacillariales</taxon>
        <taxon>Bacillariaceae</taxon>
        <taxon>Cylindrotheca</taxon>
    </lineage>
</organism>
<reference evidence="2" key="1">
    <citation type="submission" date="2023-08" db="EMBL/GenBank/DDBJ databases">
        <authorList>
            <person name="Audoor S."/>
            <person name="Bilcke G."/>
        </authorList>
    </citation>
    <scope>NUCLEOTIDE SEQUENCE</scope>
</reference>
<gene>
    <name evidence="2" type="ORF">CYCCA115_LOCUS2156</name>
</gene>
<feature type="region of interest" description="Disordered" evidence="1">
    <location>
        <begin position="52"/>
        <end position="137"/>
    </location>
</feature>
<feature type="compositionally biased region" description="Polar residues" evidence="1">
    <location>
        <begin position="88"/>
        <end position="106"/>
    </location>
</feature>
<sequence length="137" mass="15068">MSSFTAQLPRHILHKVIEPQWLPHREEETESSLTALEAAEEAYAERLNKIVQNTSNSTIIGGGPRQTSARRRQRRASEETSGTTATADPTSNSDDTSTVVAQQQQAPHLPHGHFWNRPRRSTTSTFRSGEGGGASAY</sequence>